<evidence type="ECO:0000313" key="3">
    <source>
        <dbReference type="EMBL" id="ESQ56259.1"/>
    </source>
</evidence>
<name>V4MI22_EUTSA</name>
<dbReference type="EMBL" id="KI517384">
    <property type="protein sequence ID" value="ESQ56259.1"/>
    <property type="molecule type" value="Genomic_DNA"/>
</dbReference>
<keyword evidence="4" id="KW-1185">Reference proteome</keyword>
<evidence type="ECO:0000313" key="4">
    <source>
        <dbReference type="Proteomes" id="UP000030689"/>
    </source>
</evidence>
<dbReference type="Pfam" id="PF00646">
    <property type="entry name" value="F-box"/>
    <property type="match status" value="1"/>
</dbReference>
<dbReference type="KEGG" id="eus:EUTSA_v10027439mg"/>
<dbReference type="OMA" id="FRKVEFR"/>
<dbReference type="AlphaFoldDB" id="V4MI22"/>
<dbReference type="STRING" id="72664.V4MI22"/>
<dbReference type="InterPro" id="IPR017451">
    <property type="entry name" value="F-box-assoc_interact_dom"/>
</dbReference>
<dbReference type="Gramene" id="ESQ56259">
    <property type="protein sequence ID" value="ESQ56259"/>
    <property type="gene ID" value="EUTSA_v10027439mg"/>
</dbReference>
<dbReference type="SUPFAM" id="SSF81383">
    <property type="entry name" value="F-box domain"/>
    <property type="match status" value="1"/>
</dbReference>
<accession>V4MI22</accession>
<dbReference type="InterPro" id="IPR013187">
    <property type="entry name" value="F-box-assoc_dom_typ3"/>
</dbReference>
<dbReference type="NCBIfam" id="TIGR01640">
    <property type="entry name" value="F_box_assoc_1"/>
    <property type="match status" value="1"/>
</dbReference>
<proteinExistence type="predicted"/>
<gene>
    <name evidence="3" type="ORF">EUTSA_v10027439mg</name>
</gene>
<dbReference type="Proteomes" id="UP000030689">
    <property type="component" value="Unassembled WGS sequence"/>
</dbReference>
<evidence type="ECO:0000259" key="2">
    <source>
        <dbReference type="Pfam" id="PF08268"/>
    </source>
</evidence>
<dbReference type="PANTHER" id="PTHR31111:SF42">
    <property type="entry name" value="F-BOX DOMAIN-CONTAINING PROTEIN"/>
    <property type="match status" value="1"/>
</dbReference>
<reference evidence="3 4" key="1">
    <citation type="journal article" date="2013" name="Front. Plant Sci.">
        <title>The Reference Genome of the Halophytic Plant Eutrema salsugineum.</title>
        <authorList>
            <person name="Yang R."/>
            <person name="Jarvis D.E."/>
            <person name="Chen H."/>
            <person name="Beilstein M.A."/>
            <person name="Grimwood J."/>
            <person name="Jenkins J."/>
            <person name="Shu S."/>
            <person name="Prochnik S."/>
            <person name="Xin M."/>
            <person name="Ma C."/>
            <person name="Schmutz J."/>
            <person name="Wing R.A."/>
            <person name="Mitchell-Olds T."/>
            <person name="Schumaker K.S."/>
            <person name="Wang X."/>
        </authorList>
    </citation>
    <scope>NUCLEOTIDE SEQUENCE [LARGE SCALE GENOMIC DNA]</scope>
</reference>
<dbReference type="Pfam" id="PF08268">
    <property type="entry name" value="FBA_3"/>
    <property type="match status" value="1"/>
</dbReference>
<organism evidence="3 4">
    <name type="scientific">Eutrema salsugineum</name>
    <name type="common">Saltwater cress</name>
    <name type="synonym">Sisymbrium salsugineum</name>
    <dbReference type="NCBI Taxonomy" id="72664"/>
    <lineage>
        <taxon>Eukaryota</taxon>
        <taxon>Viridiplantae</taxon>
        <taxon>Streptophyta</taxon>
        <taxon>Embryophyta</taxon>
        <taxon>Tracheophyta</taxon>
        <taxon>Spermatophyta</taxon>
        <taxon>Magnoliopsida</taxon>
        <taxon>eudicotyledons</taxon>
        <taxon>Gunneridae</taxon>
        <taxon>Pentapetalae</taxon>
        <taxon>rosids</taxon>
        <taxon>malvids</taxon>
        <taxon>Brassicales</taxon>
        <taxon>Brassicaceae</taxon>
        <taxon>Eutremeae</taxon>
        <taxon>Eutrema</taxon>
    </lineage>
</organism>
<protein>
    <submittedName>
        <fullName evidence="3">Uncharacterized protein</fullName>
    </submittedName>
</protein>
<dbReference type="InterPro" id="IPR036047">
    <property type="entry name" value="F-box-like_dom_sf"/>
</dbReference>
<evidence type="ECO:0000259" key="1">
    <source>
        <dbReference type="Pfam" id="PF00646"/>
    </source>
</evidence>
<feature type="domain" description="F-box" evidence="1">
    <location>
        <begin position="21"/>
        <end position="47"/>
    </location>
</feature>
<sequence>MAVDQNLFGETHEEEEEFDVRLPPKSIVRSRCVSKLWSSITTDPYFTNSFETRSLVRPSLLMFFIKKDKLFVFSFPQHNQNANELQSSSSHQQVDSYHMKYPKNCRFSLTESVHGLICFQTCSQPILWNPSMKQFVTLPKPNKTWKDINVYLGYDPIEGKHKVVCRPRGETSDACRVLTLGSAKRSWRTIKTNQKHRTKKCNGGWQCINGVLYYAASVNDDSDVGGIVMSFDVRTEKFDRINLPSDSLGDWFMLIPFEGKLACLNAMANDGITLWILEDAKKHKWSRKHFLTPFARSLNKIYRIDGITDAGELICVPITFLRSFFILYFDPVRNSLRRVEFKGIADDAFRFSNGLGNKRLGDNHPSWLYTFPNHIDTLLSL</sequence>
<dbReference type="InterPro" id="IPR001810">
    <property type="entry name" value="F-box_dom"/>
</dbReference>
<feature type="domain" description="F-box associated beta-propeller type 3" evidence="2">
    <location>
        <begin position="60"/>
        <end position="375"/>
    </location>
</feature>
<dbReference type="PANTHER" id="PTHR31111">
    <property type="entry name" value="BNAA05G37150D PROTEIN-RELATED"/>
    <property type="match status" value="1"/>
</dbReference>